<evidence type="ECO:0000313" key="2">
    <source>
        <dbReference type="Proteomes" id="UP000053989"/>
    </source>
</evidence>
<evidence type="ECO:0008006" key="3">
    <source>
        <dbReference type="Google" id="ProtNLM"/>
    </source>
</evidence>
<dbReference type="Proteomes" id="UP000053989">
    <property type="component" value="Unassembled WGS sequence"/>
</dbReference>
<evidence type="ECO:0000313" key="1">
    <source>
        <dbReference type="EMBL" id="KIM52004.1"/>
    </source>
</evidence>
<dbReference type="Gene3D" id="2.130.10.10">
    <property type="entry name" value="YVTN repeat-like/Quinoprotein amine dehydrogenase"/>
    <property type="match status" value="1"/>
</dbReference>
<proteinExistence type="predicted"/>
<reference evidence="1 2" key="1">
    <citation type="submission" date="2014-04" db="EMBL/GenBank/DDBJ databases">
        <authorList>
            <consortium name="DOE Joint Genome Institute"/>
            <person name="Kuo A."/>
            <person name="Kohler A."/>
            <person name="Nagy L.G."/>
            <person name="Floudas D."/>
            <person name="Copeland A."/>
            <person name="Barry K.W."/>
            <person name="Cichocki N."/>
            <person name="Veneault-Fourrey C."/>
            <person name="LaButti K."/>
            <person name="Lindquist E.A."/>
            <person name="Lipzen A."/>
            <person name="Lundell T."/>
            <person name="Morin E."/>
            <person name="Murat C."/>
            <person name="Sun H."/>
            <person name="Tunlid A."/>
            <person name="Henrissat B."/>
            <person name="Grigoriev I.V."/>
            <person name="Hibbett D.S."/>
            <person name="Martin F."/>
            <person name="Nordberg H.P."/>
            <person name="Cantor M.N."/>
            <person name="Hua S.X."/>
        </authorList>
    </citation>
    <scope>NUCLEOTIDE SEQUENCE [LARGE SCALE GENOMIC DNA]</scope>
    <source>
        <strain evidence="1 2">Foug A</strain>
    </source>
</reference>
<organism evidence="1 2">
    <name type="scientific">Scleroderma citrinum Foug A</name>
    <dbReference type="NCBI Taxonomy" id="1036808"/>
    <lineage>
        <taxon>Eukaryota</taxon>
        <taxon>Fungi</taxon>
        <taxon>Dikarya</taxon>
        <taxon>Basidiomycota</taxon>
        <taxon>Agaricomycotina</taxon>
        <taxon>Agaricomycetes</taxon>
        <taxon>Agaricomycetidae</taxon>
        <taxon>Boletales</taxon>
        <taxon>Sclerodermatineae</taxon>
        <taxon>Sclerodermataceae</taxon>
        <taxon>Scleroderma</taxon>
    </lineage>
</organism>
<dbReference type="STRING" id="1036808.A0A0C3D6G5"/>
<name>A0A0C3D6G5_9AGAM</name>
<gene>
    <name evidence="1" type="ORF">SCLCIDRAFT_1224103</name>
</gene>
<dbReference type="EMBL" id="KN822229">
    <property type="protein sequence ID" value="KIM52004.1"/>
    <property type="molecule type" value="Genomic_DNA"/>
</dbReference>
<dbReference type="AlphaFoldDB" id="A0A0C3D6G5"/>
<dbReference type="HOGENOM" id="CLU_2558566_0_0_1"/>
<sequence length="95" mass="10516">MPDIPVGSQIFDLAFHPTNATVYTGLLDGHIKSFRYDEQGQHEQAFSVKPSKRSCRSLVTNEDGSRLYAAGKAKSIFTIDTDTGSILETRKDAHE</sequence>
<accession>A0A0C3D6G5</accession>
<reference evidence="2" key="2">
    <citation type="submission" date="2015-01" db="EMBL/GenBank/DDBJ databases">
        <title>Evolutionary Origins and Diversification of the Mycorrhizal Mutualists.</title>
        <authorList>
            <consortium name="DOE Joint Genome Institute"/>
            <consortium name="Mycorrhizal Genomics Consortium"/>
            <person name="Kohler A."/>
            <person name="Kuo A."/>
            <person name="Nagy L.G."/>
            <person name="Floudas D."/>
            <person name="Copeland A."/>
            <person name="Barry K.W."/>
            <person name="Cichocki N."/>
            <person name="Veneault-Fourrey C."/>
            <person name="LaButti K."/>
            <person name="Lindquist E.A."/>
            <person name="Lipzen A."/>
            <person name="Lundell T."/>
            <person name="Morin E."/>
            <person name="Murat C."/>
            <person name="Riley R."/>
            <person name="Ohm R."/>
            <person name="Sun H."/>
            <person name="Tunlid A."/>
            <person name="Henrissat B."/>
            <person name="Grigoriev I.V."/>
            <person name="Hibbett D.S."/>
            <person name="Martin F."/>
        </authorList>
    </citation>
    <scope>NUCLEOTIDE SEQUENCE [LARGE SCALE GENOMIC DNA]</scope>
    <source>
        <strain evidence="2">Foug A</strain>
    </source>
</reference>
<dbReference type="SUPFAM" id="SSF101908">
    <property type="entry name" value="Putative isomerase YbhE"/>
    <property type="match status" value="1"/>
</dbReference>
<dbReference type="InParanoid" id="A0A0C3D6G5"/>
<protein>
    <recommendedName>
        <fullName evidence="3">Anaphase-promoting complex subunit 4 WD40 domain-containing protein</fullName>
    </recommendedName>
</protein>
<keyword evidence="2" id="KW-1185">Reference proteome</keyword>
<dbReference type="InterPro" id="IPR015943">
    <property type="entry name" value="WD40/YVTN_repeat-like_dom_sf"/>
</dbReference>